<dbReference type="RefSeq" id="WP_123395957.1">
    <property type="nucleotide sequence ID" value="NZ_CANQMU010000012.1"/>
</dbReference>
<keyword evidence="3" id="KW-1185">Reference proteome</keyword>
<dbReference type="Pfam" id="PF16119">
    <property type="entry name" value="DUF4835"/>
    <property type="match status" value="1"/>
</dbReference>
<gene>
    <name evidence="2" type="ORF">E7746_03870</name>
</gene>
<dbReference type="OrthoDB" id="9773381at2"/>
<accession>A0A4V1D1G0</accession>
<dbReference type="InterPro" id="IPR032274">
    <property type="entry name" value="DUF4835"/>
</dbReference>
<keyword evidence="1" id="KW-0732">Signal</keyword>
<dbReference type="Proteomes" id="UP000297031">
    <property type="component" value="Chromosome"/>
</dbReference>
<dbReference type="EMBL" id="CP039393">
    <property type="protein sequence ID" value="QCD35077.1"/>
    <property type="molecule type" value="Genomic_DNA"/>
</dbReference>
<evidence type="ECO:0000313" key="3">
    <source>
        <dbReference type="Proteomes" id="UP000297031"/>
    </source>
</evidence>
<proteinExistence type="predicted"/>
<feature type="signal peptide" evidence="1">
    <location>
        <begin position="1"/>
        <end position="19"/>
    </location>
</feature>
<name>A0A4V1D1G0_9BACT</name>
<reference evidence="2 3" key="1">
    <citation type="submission" date="2019-02" db="EMBL/GenBank/DDBJ databases">
        <title>Isolation and identification of novel species under the genus Muribaculum.</title>
        <authorList>
            <person name="Miyake S."/>
            <person name="Ding Y."/>
            <person name="Low A."/>
            <person name="Soh M."/>
            <person name="Seedorf H."/>
        </authorList>
    </citation>
    <scope>NUCLEOTIDE SEQUENCE [LARGE SCALE GENOMIC DNA]</scope>
    <source>
        <strain evidence="2 3">TLL-A4</strain>
    </source>
</reference>
<organism evidence="2 3">
    <name type="scientific">Muribaculum gordoncarteri</name>
    <dbReference type="NCBI Taxonomy" id="2530390"/>
    <lineage>
        <taxon>Bacteria</taxon>
        <taxon>Pseudomonadati</taxon>
        <taxon>Bacteroidota</taxon>
        <taxon>Bacteroidia</taxon>
        <taxon>Bacteroidales</taxon>
        <taxon>Muribaculaceae</taxon>
        <taxon>Muribaculum</taxon>
    </lineage>
</organism>
<evidence type="ECO:0000313" key="2">
    <source>
        <dbReference type="EMBL" id="QCD35077.1"/>
    </source>
</evidence>
<dbReference type="AlphaFoldDB" id="A0A4V1D1G0"/>
<feature type="chain" id="PRO_5020991968" evidence="1">
    <location>
        <begin position="20"/>
        <end position="300"/>
    </location>
</feature>
<protein>
    <submittedName>
        <fullName evidence="2">DUF4835 family protein</fullName>
    </submittedName>
</protein>
<evidence type="ECO:0000256" key="1">
    <source>
        <dbReference type="SAM" id="SignalP"/>
    </source>
</evidence>
<dbReference type="KEGG" id="mgod:E7746_03870"/>
<sequence length="300" mass="34450">MTKRLWITATLLFPLSLLARELNCTVEIDRSQVQGAGLSVFTSLQSAIADYMNNRDWSDARFSPNERIECRLFLTIKEYDEPMMRGDLQIQSSRPVYNSTYTTTLLNHKDTRIEFEYREGEPLIFSENTFESNLTALLNFYAYLILGLDFDSFSPEGGDRFYAKADNIVYMAQSSGQSGWRMLEDNRNRSAIIKTFTDKSGAPLRDFIYTYHRKGLDEMSMSPDKGRANITAAIDNMKKVYDTAPMSIALPMFKDAKLDEIINIYSRSPESERKRVHQLLSYIFPAESSRIDAMVNGKNQ</sequence>